<evidence type="ECO:0000259" key="4">
    <source>
        <dbReference type="Pfam" id="PF01638"/>
    </source>
</evidence>
<evidence type="ECO:0000256" key="2">
    <source>
        <dbReference type="ARBA" id="ARBA00023125"/>
    </source>
</evidence>
<name>A0ABV7GXJ2_9RHOB</name>
<dbReference type="InterPro" id="IPR036390">
    <property type="entry name" value="WH_DNA-bd_sf"/>
</dbReference>
<dbReference type="Proteomes" id="UP001595632">
    <property type="component" value="Unassembled WGS sequence"/>
</dbReference>
<dbReference type="PANTHER" id="PTHR33204">
    <property type="entry name" value="TRANSCRIPTIONAL REGULATOR, MARR FAMILY"/>
    <property type="match status" value="1"/>
</dbReference>
<feature type="domain" description="HTH hxlR-type" evidence="4">
    <location>
        <begin position="103"/>
        <end position="167"/>
    </location>
</feature>
<evidence type="ECO:0000313" key="6">
    <source>
        <dbReference type="Proteomes" id="UP001595632"/>
    </source>
</evidence>
<keyword evidence="1" id="KW-0805">Transcription regulation</keyword>
<dbReference type="PANTHER" id="PTHR33204:SF18">
    <property type="entry name" value="TRANSCRIPTIONAL REGULATORY PROTEIN"/>
    <property type="match status" value="1"/>
</dbReference>
<sequence length="175" mass="19128">MDIEILVKLTARAWTLNILASLDAGTPGRQAPLLAATGAGRTAFAQSLSHLFDLNLLERNPGHGHPLRPEFRLTPEGVRIAAIAGRIVKAGARDEDAPLLRRAWTVPVLAACQRPRFFGEIRAQLAPVTDRALSQSLKQLQAHHWLQRHTDTDRHPPRPSYLAANEGLIIARAAG</sequence>
<protein>
    <submittedName>
        <fullName evidence="5">Winged helix-turn-helix transcriptional regulator</fullName>
    </submittedName>
</protein>
<dbReference type="RefSeq" id="WP_275635160.1">
    <property type="nucleotide sequence ID" value="NZ_JARGYD010000021.1"/>
</dbReference>
<keyword evidence="3" id="KW-0804">Transcription</keyword>
<dbReference type="InterPro" id="IPR036388">
    <property type="entry name" value="WH-like_DNA-bd_sf"/>
</dbReference>
<proteinExistence type="predicted"/>
<dbReference type="InterPro" id="IPR002577">
    <property type="entry name" value="HTH_HxlR"/>
</dbReference>
<dbReference type="SUPFAM" id="SSF46785">
    <property type="entry name" value="Winged helix' DNA-binding domain"/>
    <property type="match status" value="2"/>
</dbReference>
<evidence type="ECO:0000313" key="5">
    <source>
        <dbReference type="EMBL" id="MFC3144695.1"/>
    </source>
</evidence>
<gene>
    <name evidence="5" type="ORF">ACFOGP_18375</name>
</gene>
<dbReference type="EMBL" id="JBHRTB010000010">
    <property type="protein sequence ID" value="MFC3144695.1"/>
    <property type="molecule type" value="Genomic_DNA"/>
</dbReference>
<evidence type="ECO:0000256" key="3">
    <source>
        <dbReference type="ARBA" id="ARBA00023163"/>
    </source>
</evidence>
<reference evidence="6" key="1">
    <citation type="journal article" date="2019" name="Int. J. Syst. Evol. Microbiol.">
        <title>The Global Catalogue of Microorganisms (GCM) 10K type strain sequencing project: providing services to taxonomists for standard genome sequencing and annotation.</title>
        <authorList>
            <consortium name="The Broad Institute Genomics Platform"/>
            <consortium name="The Broad Institute Genome Sequencing Center for Infectious Disease"/>
            <person name="Wu L."/>
            <person name="Ma J."/>
        </authorList>
    </citation>
    <scope>NUCLEOTIDE SEQUENCE [LARGE SCALE GENOMIC DNA]</scope>
    <source>
        <strain evidence="6">KCTC 52366</strain>
    </source>
</reference>
<keyword evidence="2" id="KW-0238">DNA-binding</keyword>
<comment type="caution">
    <text evidence="5">The sequence shown here is derived from an EMBL/GenBank/DDBJ whole genome shotgun (WGS) entry which is preliminary data.</text>
</comment>
<dbReference type="Gene3D" id="1.10.10.10">
    <property type="entry name" value="Winged helix-like DNA-binding domain superfamily/Winged helix DNA-binding domain"/>
    <property type="match status" value="2"/>
</dbReference>
<organism evidence="5 6">
    <name type="scientific">Psychromarinibacter halotolerans</name>
    <dbReference type="NCBI Taxonomy" id="1775175"/>
    <lineage>
        <taxon>Bacteria</taxon>
        <taxon>Pseudomonadati</taxon>
        <taxon>Pseudomonadota</taxon>
        <taxon>Alphaproteobacteria</taxon>
        <taxon>Rhodobacterales</taxon>
        <taxon>Paracoccaceae</taxon>
        <taxon>Psychromarinibacter</taxon>
    </lineage>
</organism>
<evidence type="ECO:0000256" key="1">
    <source>
        <dbReference type="ARBA" id="ARBA00023015"/>
    </source>
</evidence>
<dbReference type="Pfam" id="PF01638">
    <property type="entry name" value="HxlR"/>
    <property type="match status" value="1"/>
</dbReference>
<keyword evidence="6" id="KW-1185">Reference proteome</keyword>
<accession>A0ABV7GXJ2</accession>